<dbReference type="SUPFAM" id="SSF53756">
    <property type="entry name" value="UDP-Glycosyltransferase/glycogen phosphorylase"/>
    <property type="match status" value="1"/>
</dbReference>
<dbReference type="InterPro" id="IPR001296">
    <property type="entry name" value="Glyco_trans_1"/>
</dbReference>
<proteinExistence type="predicted"/>
<dbReference type="AlphaFoldDB" id="A0A9X5B437"/>
<dbReference type="CDD" id="cd03801">
    <property type="entry name" value="GT4_PimA-like"/>
    <property type="match status" value="1"/>
</dbReference>
<dbReference type="Pfam" id="PF00534">
    <property type="entry name" value="Glycos_transf_1"/>
    <property type="match status" value="1"/>
</dbReference>
<gene>
    <name evidence="2" type="ORF">GLW01_00400</name>
</gene>
<dbReference type="GO" id="GO:0016757">
    <property type="term" value="F:glycosyltransferase activity"/>
    <property type="evidence" value="ECO:0007669"/>
    <property type="project" value="InterPro"/>
</dbReference>
<feature type="domain" description="Glycosyl transferase family 1" evidence="1">
    <location>
        <begin position="142"/>
        <end position="287"/>
    </location>
</feature>
<organism evidence="2 3">
    <name type="scientific">Vreelandella halophila</name>
    <dbReference type="NCBI Taxonomy" id="86177"/>
    <lineage>
        <taxon>Bacteria</taxon>
        <taxon>Pseudomonadati</taxon>
        <taxon>Pseudomonadota</taxon>
        <taxon>Gammaproteobacteria</taxon>
        <taxon>Oceanospirillales</taxon>
        <taxon>Halomonadaceae</taxon>
        <taxon>Vreelandella</taxon>
    </lineage>
</organism>
<reference evidence="2 3" key="1">
    <citation type="submission" date="2019-11" db="EMBL/GenBank/DDBJ databases">
        <title>Genome sequences of 17 halophilic strains isolated from different environments.</title>
        <authorList>
            <person name="Furrow R.E."/>
        </authorList>
    </citation>
    <scope>NUCLEOTIDE SEQUENCE [LARGE SCALE GENOMIC DNA]</scope>
    <source>
        <strain evidence="2 3">22507_15_FS</strain>
    </source>
</reference>
<comment type="caution">
    <text evidence="2">The sequence shown here is derived from an EMBL/GenBank/DDBJ whole genome shotgun (WGS) entry which is preliminary data.</text>
</comment>
<dbReference type="RefSeq" id="WP_160897721.1">
    <property type="nucleotide sequence ID" value="NZ_WMEX01000001.1"/>
</dbReference>
<name>A0A9X5B437_9GAMM</name>
<dbReference type="EMBL" id="WMEX01000001">
    <property type="protein sequence ID" value="MYL25244.1"/>
    <property type="molecule type" value="Genomic_DNA"/>
</dbReference>
<accession>A0A9X5B437</accession>
<dbReference type="InterPro" id="IPR027627">
    <property type="entry name" value="Glycosyltransferase_put"/>
</dbReference>
<dbReference type="OrthoDB" id="8563324at2"/>
<dbReference type="Proteomes" id="UP000460751">
    <property type="component" value="Unassembled WGS sequence"/>
</dbReference>
<evidence type="ECO:0000259" key="1">
    <source>
        <dbReference type="Pfam" id="PF00534"/>
    </source>
</evidence>
<dbReference type="Gene3D" id="3.40.50.2000">
    <property type="entry name" value="Glycogen Phosphorylase B"/>
    <property type="match status" value="1"/>
</dbReference>
<protein>
    <submittedName>
        <fullName evidence="2">TIGR04348 family glycosyltransferase</fullName>
    </submittedName>
</protein>
<evidence type="ECO:0000313" key="2">
    <source>
        <dbReference type="EMBL" id="MYL25244.1"/>
    </source>
</evidence>
<keyword evidence="3" id="KW-1185">Reference proteome</keyword>
<sequence>MHITLITPAPRGSRAGNRATAERWARLLRASGHRTRIITEYDAEPTDLLVALHAWRSSESVRQYRAHTPSGPLIVALTGTDIYRFQQTHPEATRYSMAEADALIGLHERVADDIPREFHNRLHTIFQSAEPLPSRRAPVQSRFDVVVIGHLRDEKDSLRTAWAARQLPQESRLNVIQLGRAHDDEWQALAEQEARENPRFDWKGELPRWQVRRHMAKARLMVISSVMEGGANVVSEACVAGLPVIASDIPGNVGLLGGDYPGTYPVEDTTALREQLLRAENEPEFLAALQGRVEARAPLFRPEAEQAALERVVNAVMDQYGKENQT</sequence>
<dbReference type="NCBIfam" id="TIGR04348">
    <property type="entry name" value="selenoneine biosynthesis selenosugar synthase SenB"/>
    <property type="match status" value="1"/>
</dbReference>
<evidence type="ECO:0000313" key="3">
    <source>
        <dbReference type="Proteomes" id="UP000460751"/>
    </source>
</evidence>